<dbReference type="AlphaFoldDB" id="A0A011NXH3"/>
<evidence type="ECO:0000313" key="2">
    <source>
        <dbReference type="Proteomes" id="UP000020218"/>
    </source>
</evidence>
<name>A0A011NXH3_9PROT</name>
<dbReference type="Pfam" id="PF12112">
    <property type="entry name" value="DUF3579"/>
    <property type="match status" value="1"/>
</dbReference>
<reference evidence="1" key="1">
    <citation type="submission" date="2014-02" db="EMBL/GenBank/DDBJ databases">
        <title>Expanding our view of genomic diversity in Candidatus Accumulibacter clades.</title>
        <authorList>
            <person name="Skennerton C.T."/>
            <person name="Barr J.J."/>
            <person name="Slater F.R."/>
            <person name="Bond P.L."/>
            <person name="Tyson G.W."/>
        </authorList>
    </citation>
    <scope>NUCLEOTIDE SEQUENCE [LARGE SCALE GENOMIC DNA]</scope>
</reference>
<accession>A0A011NXH3</accession>
<gene>
    <name evidence="1" type="ORF">AW08_00573</name>
</gene>
<keyword evidence="2" id="KW-1185">Reference proteome</keyword>
<evidence type="ECO:0000313" key="1">
    <source>
        <dbReference type="EMBL" id="EXI69362.1"/>
    </source>
</evidence>
<protein>
    <recommendedName>
        <fullName evidence="3">DUF3579 domain-containing protein</fullName>
    </recommendedName>
</protein>
<dbReference type="Gene3D" id="3.30.70.2340">
    <property type="entry name" value="Uncharacterised protein PF12112 family, DUF3579"/>
    <property type="match status" value="1"/>
</dbReference>
<organism evidence="1 2">
    <name type="scientific">Candidatus Accumulibacter adjunctus</name>
    <dbReference type="NCBI Taxonomy" id="1454001"/>
    <lineage>
        <taxon>Bacteria</taxon>
        <taxon>Pseudomonadati</taxon>
        <taxon>Pseudomonadota</taxon>
        <taxon>Betaproteobacteria</taxon>
        <taxon>Candidatus Accumulibacter</taxon>
    </lineage>
</organism>
<dbReference type="Proteomes" id="UP000020218">
    <property type="component" value="Unassembled WGS sequence"/>
</dbReference>
<dbReference type="STRING" id="1454001.AW08_00573"/>
<proteinExistence type="predicted"/>
<dbReference type="InterPro" id="IPR021969">
    <property type="entry name" value="DUF3579"/>
</dbReference>
<sequence length="102" mass="11437">MSTTPHPSFIIVGLTTGGRKFRPSDWAERLCGVLSVFGAEKRMRYSPYVGPRTYKGEKAVHVDGRLYEIEPMAYRFVLHFAEDNDLQLIRELAAPDPPGTPG</sequence>
<evidence type="ECO:0008006" key="3">
    <source>
        <dbReference type="Google" id="ProtNLM"/>
    </source>
</evidence>
<comment type="caution">
    <text evidence="1">The sequence shown here is derived from an EMBL/GenBank/DDBJ whole genome shotgun (WGS) entry which is preliminary data.</text>
</comment>
<dbReference type="EMBL" id="JFAX01000002">
    <property type="protein sequence ID" value="EXI69362.1"/>
    <property type="molecule type" value="Genomic_DNA"/>
</dbReference>
<dbReference type="PATRIC" id="fig|1454001.3.peg.544"/>